<keyword evidence="10" id="KW-1185">Reference proteome</keyword>
<dbReference type="Pfam" id="PF05199">
    <property type="entry name" value="GMC_oxred_C"/>
    <property type="match status" value="1"/>
</dbReference>
<evidence type="ECO:0000256" key="1">
    <source>
        <dbReference type="ARBA" id="ARBA00001974"/>
    </source>
</evidence>
<evidence type="ECO:0000256" key="2">
    <source>
        <dbReference type="ARBA" id="ARBA00010790"/>
    </source>
</evidence>
<comment type="cofactor">
    <cofactor evidence="1 5">
        <name>FAD</name>
        <dbReference type="ChEBI" id="CHEBI:57692"/>
    </cofactor>
</comment>
<evidence type="ECO:0000256" key="4">
    <source>
        <dbReference type="ARBA" id="ARBA00022827"/>
    </source>
</evidence>
<evidence type="ECO:0000259" key="7">
    <source>
        <dbReference type="PROSITE" id="PS00623"/>
    </source>
</evidence>
<evidence type="ECO:0000313" key="10">
    <source>
        <dbReference type="Proteomes" id="UP000185895"/>
    </source>
</evidence>
<evidence type="ECO:0000259" key="8">
    <source>
        <dbReference type="PROSITE" id="PS00624"/>
    </source>
</evidence>
<dbReference type="GO" id="GO:0050660">
    <property type="term" value="F:flavin adenine dinucleotide binding"/>
    <property type="evidence" value="ECO:0007669"/>
    <property type="project" value="InterPro"/>
</dbReference>
<dbReference type="PANTHER" id="PTHR11552:SF147">
    <property type="entry name" value="CHOLINE DEHYDROGENASE, MITOCHONDRIAL"/>
    <property type="match status" value="1"/>
</dbReference>
<organism evidence="9 10">
    <name type="scientific">Acinetobacter qingfengensis</name>
    <dbReference type="NCBI Taxonomy" id="1262585"/>
    <lineage>
        <taxon>Bacteria</taxon>
        <taxon>Pseudomonadati</taxon>
        <taxon>Pseudomonadota</taxon>
        <taxon>Gammaproteobacteria</taxon>
        <taxon>Moraxellales</taxon>
        <taxon>Moraxellaceae</taxon>
        <taxon>Acinetobacter</taxon>
    </lineage>
</organism>
<dbReference type="Gene3D" id="3.50.50.60">
    <property type="entry name" value="FAD/NAD(P)-binding domain"/>
    <property type="match status" value="1"/>
</dbReference>
<dbReference type="GO" id="GO:0016614">
    <property type="term" value="F:oxidoreductase activity, acting on CH-OH group of donors"/>
    <property type="evidence" value="ECO:0007669"/>
    <property type="project" value="InterPro"/>
</dbReference>
<dbReference type="Proteomes" id="UP000185895">
    <property type="component" value="Unassembled WGS sequence"/>
</dbReference>
<dbReference type="InterPro" id="IPR012132">
    <property type="entry name" value="GMC_OxRdtase"/>
</dbReference>
<reference evidence="9 10" key="1">
    <citation type="submission" date="2016-09" db="EMBL/GenBank/DDBJ databases">
        <authorList>
            <person name="Capua I."/>
            <person name="De Benedictis P."/>
            <person name="Joannis T."/>
            <person name="Lombin L.H."/>
            <person name="Cattoli G."/>
        </authorList>
    </citation>
    <scope>NUCLEOTIDE SEQUENCE [LARGE SCALE GENOMIC DNA]</scope>
    <source>
        <strain evidence="9 10">ANC 4671</strain>
    </source>
</reference>
<dbReference type="InterPro" id="IPR036188">
    <property type="entry name" value="FAD/NAD-bd_sf"/>
</dbReference>
<dbReference type="InterPro" id="IPR000172">
    <property type="entry name" value="GMC_OxRdtase_N"/>
</dbReference>
<evidence type="ECO:0000256" key="6">
    <source>
        <dbReference type="RuleBase" id="RU003968"/>
    </source>
</evidence>
<comment type="similarity">
    <text evidence="2 6">Belongs to the GMC oxidoreductase family.</text>
</comment>
<evidence type="ECO:0000313" key="9">
    <source>
        <dbReference type="EMBL" id="OEY95334.1"/>
    </source>
</evidence>
<comment type="caution">
    <text evidence="9">The sequence shown here is derived from an EMBL/GenBank/DDBJ whole genome shotgun (WGS) entry which is preliminary data.</text>
</comment>
<keyword evidence="4 5" id="KW-0274">FAD</keyword>
<gene>
    <name evidence="9" type="ORF">BJI46_12960</name>
</gene>
<dbReference type="PROSITE" id="PS00623">
    <property type="entry name" value="GMC_OXRED_1"/>
    <property type="match status" value="1"/>
</dbReference>
<name>A0A1E7R7J8_9GAMM</name>
<keyword evidence="3 6" id="KW-0285">Flavoprotein</keyword>
<dbReference type="STRING" id="1262585.BJI46_12960"/>
<dbReference type="PANTHER" id="PTHR11552">
    <property type="entry name" value="GLUCOSE-METHANOL-CHOLINE GMC OXIDOREDUCTASE"/>
    <property type="match status" value="1"/>
</dbReference>
<dbReference type="SUPFAM" id="SSF54373">
    <property type="entry name" value="FAD-linked reductases, C-terminal domain"/>
    <property type="match status" value="1"/>
</dbReference>
<dbReference type="AlphaFoldDB" id="A0A1E7R7J8"/>
<dbReference type="Pfam" id="PF00732">
    <property type="entry name" value="GMC_oxred_N"/>
    <property type="match status" value="1"/>
</dbReference>
<dbReference type="PROSITE" id="PS00624">
    <property type="entry name" value="GMC_OXRED_2"/>
    <property type="match status" value="1"/>
</dbReference>
<evidence type="ECO:0000256" key="5">
    <source>
        <dbReference type="PIRSR" id="PIRSR000137-2"/>
    </source>
</evidence>
<dbReference type="EMBL" id="MKKK01000027">
    <property type="protein sequence ID" value="OEY95334.1"/>
    <property type="molecule type" value="Genomic_DNA"/>
</dbReference>
<sequence length="553" mass="61714">MLYKRTLPEIQNTNLQQKQFDYVIVGAGSAGSVIANRLSENPAVSVCLIEAGSADNSPRIHIPSGTITLYKSHKYSWNYFSVPQKRLNNRQIHTPRGKMVGGSSSMNSMLYIRGNASDYDNWKAKGCTGWGWNDVLPFFKKSEKNLLKQSALFHGFEGELCVDQPKDPNPLSYVFIKAASHLHLKENKDFNATSSEGVGIYDVTQQEGKRLSSFKAFVQPILNRPNLTVVTDCEVDQINHQQGQVESVSVKRQGEIFDLKINKELILSAGAFVSPMLLMKSGIGPKQQLEEAGITCKVDLAGVGQNLQEHIDGLVTVRTNYTKTLGFSMAALVSILPAPFKYVMKRKGWMTTNYVEAGGFAKTPLATDRPDVQFHFVPGYRSHRGRLFEWGHGYAIHTCVLRPKSIGEVRINAKKQMEIDYNFFEKEEDMKVLIEGVKLAQNILKQKEFEVFNGKEILPGPHVKTNADYEKYVRESAATVFHPIGTCKMGTDAMSVVDPQLKVYGFRNLRVADASIMPDLISGNTNAPCIMIGERAADFITCDSWSKNNHAIE</sequence>
<evidence type="ECO:0000256" key="3">
    <source>
        <dbReference type="ARBA" id="ARBA00022630"/>
    </source>
</evidence>
<dbReference type="Gene3D" id="3.30.560.10">
    <property type="entry name" value="Glucose Oxidase, domain 3"/>
    <property type="match status" value="1"/>
</dbReference>
<dbReference type="SUPFAM" id="SSF51905">
    <property type="entry name" value="FAD/NAD(P)-binding domain"/>
    <property type="match status" value="1"/>
</dbReference>
<accession>A0A1E7R7J8</accession>
<protein>
    <submittedName>
        <fullName evidence="9">Alcohol dehydrogenase</fullName>
    </submittedName>
</protein>
<dbReference type="InterPro" id="IPR007867">
    <property type="entry name" value="GMC_OxRtase_C"/>
</dbReference>
<dbReference type="PIRSF" id="PIRSF000137">
    <property type="entry name" value="Alcohol_oxidase"/>
    <property type="match status" value="1"/>
</dbReference>
<feature type="binding site" evidence="5">
    <location>
        <position position="235"/>
    </location>
    <ligand>
        <name>FAD</name>
        <dbReference type="ChEBI" id="CHEBI:57692"/>
    </ligand>
</feature>
<proteinExistence type="inferred from homology"/>
<feature type="domain" description="Glucose-methanol-choline oxidoreductase N-terminal" evidence="8">
    <location>
        <begin position="270"/>
        <end position="284"/>
    </location>
</feature>
<feature type="domain" description="Glucose-methanol-choline oxidoreductase N-terminal" evidence="7">
    <location>
        <begin position="97"/>
        <end position="120"/>
    </location>
</feature>